<evidence type="ECO:0008006" key="3">
    <source>
        <dbReference type="Google" id="ProtNLM"/>
    </source>
</evidence>
<name>A0A7L5DV56_9SPHI</name>
<evidence type="ECO:0000313" key="1">
    <source>
        <dbReference type="EMBL" id="QJD94591.1"/>
    </source>
</evidence>
<dbReference type="AlphaFoldDB" id="A0A7L5DV56"/>
<dbReference type="RefSeq" id="WP_169605609.1">
    <property type="nucleotide sequence ID" value="NZ_CP051682.1"/>
</dbReference>
<organism evidence="1 2">
    <name type="scientific">Mucilaginibacter robiniae</name>
    <dbReference type="NCBI Taxonomy" id="2728022"/>
    <lineage>
        <taxon>Bacteria</taxon>
        <taxon>Pseudomonadati</taxon>
        <taxon>Bacteroidota</taxon>
        <taxon>Sphingobacteriia</taxon>
        <taxon>Sphingobacteriales</taxon>
        <taxon>Sphingobacteriaceae</taxon>
        <taxon>Mucilaginibacter</taxon>
    </lineage>
</organism>
<gene>
    <name evidence="1" type="ORF">HH214_01230</name>
</gene>
<dbReference type="Proteomes" id="UP000503278">
    <property type="component" value="Chromosome"/>
</dbReference>
<reference evidence="1 2" key="1">
    <citation type="submission" date="2020-04" db="EMBL/GenBank/DDBJ databases">
        <title>Genome sequencing of novel species.</title>
        <authorList>
            <person name="Heo J."/>
            <person name="Kim S.-J."/>
            <person name="Kim J.-S."/>
            <person name="Hong S.-B."/>
            <person name="Kwon S.-W."/>
        </authorList>
    </citation>
    <scope>NUCLEOTIDE SEQUENCE [LARGE SCALE GENOMIC DNA]</scope>
    <source>
        <strain evidence="1 2">F39-2</strain>
    </source>
</reference>
<sequence length="150" mass="16359">MRNKVAPFFSVAIGSIFIITACNRPSANQAATATNTQPKPVEMSKPAPADTGRLVGVWYDESIKTEQGQQIAYEVVSKGKKIYIQAITFNSNNLKVSDSPVIEPNATLLKRNGNVFINANSPNEIYKVDKAGNLLIYDQTGLVVKCKKVL</sequence>
<accession>A0A7L5DV56</accession>
<proteinExistence type="predicted"/>
<dbReference type="KEGG" id="mrob:HH214_01230"/>
<evidence type="ECO:0000313" key="2">
    <source>
        <dbReference type="Proteomes" id="UP000503278"/>
    </source>
</evidence>
<protein>
    <recommendedName>
        <fullName evidence="3">Lipoprotein</fullName>
    </recommendedName>
</protein>
<dbReference type="PROSITE" id="PS51257">
    <property type="entry name" value="PROKAR_LIPOPROTEIN"/>
    <property type="match status" value="1"/>
</dbReference>
<keyword evidence="2" id="KW-1185">Reference proteome</keyword>
<dbReference type="EMBL" id="CP051682">
    <property type="protein sequence ID" value="QJD94591.1"/>
    <property type="molecule type" value="Genomic_DNA"/>
</dbReference>